<organism evidence="2 3">
    <name type="scientific">Cladobotryum mycophilum</name>
    <dbReference type="NCBI Taxonomy" id="491253"/>
    <lineage>
        <taxon>Eukaryota</taxon>
        <taxon>Fungi</taxon>
        <taxon>Dikarya</taxon>
        <taxon>Ascomycota</taxon>
        <taxon>Pezizomycotina</taxon>
        <taxon>Sordariomycetes</taxon>
        <taxon>Hypocreomycetidae</taxon>
        <taxon>Hypocreales</taxon>
        <taxon>Hypocreaceae</taxon>
        <taxon>Cladobotryum</taxon>
    </lineage>
</organism>
<feature type="compositionally biased region" description="Low complexity" evidence="1">
    <location>
        <begin position="19"/>
        <end position="67"/>
    </location>
</feature>
<dbReference type="PANTHER" id="PTHR15615">
    <property type="match status" value="1"/>
</dbReference>
<gene>
    <name evidence="2" type="ORF">PT974_10512</name>
</gene>
<sequence length="539" mass="56997">MAAVIGDFVPDLSRFHSMISSSASIQQQQHQGQQHSSHDPSAPAYRSSSRNRPSSAATAAAAAAAAPRSHKPDTATQPQLQPSSSSSGASRPAQQGQGQVLAGQSGGVHSTSSSTGGASRFPSPPPSSSPTAAPGPAAVEHGSSASMAPHIGDGVSSAGRAQTNPADNNAARRQQPSPPDDFQIAAPGPGSGSYLVASSAASQRIPHQNIVHLRDLAHIESLVQADTVNGGAGTGILQDPPMHQVKYEISGMPIGDIIEMVAALLTKITTTNDLQHDAMQRNVAHQQQASQNADAGGSSQMSPLSHSVLAFHGKNVPAITILSYLSRIHKYCPTTYEVFLSLLVYFDRMTERVNDLVLKGEEAKRQATPRSRISQSTAQPQDTPMRELSETRGSDESDSDLADDDDDEDEEDDDMVDSPAAAGRREVVASAGTLAVEHPAASPSATYFVVDSFNIHRLIIAGVTCASKFFSDVFYTNSRYAKVGGLPLAELNHLELQFLVLNDFRLAVPVEDLEAYATMLVEFYAREVVAPKNGRPTPQ</sequence>
<feature type="compositionally biased region" description="Acidic residues" evidence="1">
    <location>
        <begin position="396"/>
        <end position="416"/>
    </location>
</feature>
<feature type="region of interest" description="Disordered" evidence="1">
    <location>
        <begin position="282"/>
        <end position="302"/>
    </location>
</feature>
<reference evidence="2 3" key="1">
    <citation type="submission" date="2024-01" db="EMBL/GenBank/DDBJ databases">
        <title>Complete genome of Cladobotryum mycophilum ATHUM6906.</title>
        <authorList>
            <person name="Christinaki A.C."/>
            <person name="Myridakis A.I."/>
            <person name="Kouvelis V.N."/>
        </authorList>
    </citation>
    <scope>NUCLEOTIDE SEQUENCE [LARGE SCALE GENOMIC DNA]</scope>
    <source>
        <strain evidence="2 3">ATHUM6906</strain>
    </source>
</reference>
<name>A0ABR0SAK9_9HYPO</name>
<feature type="compositionally biased region" description="Low complexity" evidence="1">
    <location>
        <begin position="129"/>
        <end position="138"/>
    </location>
</feature>
<dbReference type="CDD" id="cd20558">
    <property type="entry name" value="CYCLIN_ScPCL7-like"/>
    <property type="match status" value="1"/>
</dbReference>
<keyword evidence="3" id="KW-1185">Reference proteome</keyword>
<dbReference type="Gene3D" id="1.10.472.10">
    <property type="entry name" value="Cyclin-like"/>
    <property type="match status" value="1"/>
</dbReference>
<dbReference type="Pfam" id="PF08613">
    <property type="entry name" value="Cyclin"/>
    <property type="match status" value="2"/>
</dbReference>
<dbReference type="InterPro" id="IPR013922">
    <property type="entry name" value="Cyclin_PHO80-like"/>
</dbReference>
<evidence type="ECO:0000313" key="2">
    <source>
        <dbReference type="EMBL" id="KAK5989014.1"/>
    </source>
</evidence>
<comment type="caution">
    <text evidence="2">The sequence shown here is derived from an EMBL/GenBank/DDBJ whole genome shotgun (WGS) entry which is preliminary data.</text>
</comment>
<feature type="compositionally biased region" description="Basic and acidic residues" evidence="1">
    <location>
        <begin position="384"/>
        <end position="395"/>
    </location>
</feature>
<proteinExistence type="predicted"/>
<evidence type="ECO:0000256" key="1">
    <source>
        <dbReference type="SAM" id="MobiDB-lite"/>
    </source>
</evidence>
<feature type="region of interest" description="Disordered" evidence="1">
    <location>
        <begin position="19"/>
        <end position="190"/>
    </location>
</feature>
<dbReference type="EMBL" id="JAVFKD010000015">
    <property type="protein sequence ID" value="KAK5989014.1"/>
    <property type="molecule type" value="Genomic_DNA"/>
</dbReference>
<feature type="compositionally biased region" description="Polar residues" evidence="1">
    <location>
        <begin position="368"/>
        <end position="382"/>
    </location>
</feature>
<dbReference type="Proteomes" id="UP001338125">
    <property type="component" value="Unassembled WGS sequence"/>
</dbReference>
<feature type="compositionally biased region" description="Polar residues" evidence="1">
    <location>
        <begin position="283"/>
        <end position="302"/>
    </location>
</feature>
<feature type="region of interest" description="Disordered" evidence="1">
    <location>
        <begin position="362"/>
        <end position="422"/>
    </location>
</feature>
<dbReference type="PANTHER" id="PTHR15615:SF94">
    <property type="entry name" value="PHO85 CYCLIN-6-RELATED"/>
    <property type="match status" value="1"/>
</dbReference>
<protein>
    <submittedName>
        <fullName evidence="2">PHO85 cyclin-6</fullName>
    </submittedName>
</protein>
<feature type="compositionally biased region" description="Polar residues" evidence="1">
    <location>
        <begin position="159"/>
        <end position="175"/>
    </location>
</feature>
<accession>A0ABR0SAK9</accession>
<evidence type="ECO:0000313" key="3">
    <source>
        <dbReference type="Proteomes" id="UP001338125"/>
    </source>
</evidence>
<feature type="compositionally biased region" description="Low complexity" evidence="1">
    <location>
        <begin position="75"/>
        <end position="121"/>
    </location>
</feature>